<feature type="domain" description="Ig-like" evidence="9">
    <location>
        <begin position="28"/>
        <end position="137"/>
    </location>
</feature>
<dbReference type="InterPro" id="IPR007110">
    <property type="entry name" value="Ig-like_dom"/>
</dbReference>
<dbReference type="PANTHER" id="PTHR24100">
    <property type="entry name" value="BUTYROPHILIN"/>
    <property type="match status" value="1"/>
</dbReference>
<dbReference type="PANTHER" id="PTHR24100:SF71">
    <property type="entry name" value="MYELIN-OLIGODENDROCYTE GLYCOPROTEIN"/>
    <property type="match status" value="1"/>
</dbReference>
<dbReference type="Pfam" id="PF07686">
    <property type="entry name" value="V-set"/>
    <property type="match status" value="1"/>
</dbReference>
<dbReference type="Proteomes" id="UP000007648">
    <property type="component" value="Unassembled WGS sequence"/>
</dbReference>
<dbReference type="GO" id="GO:0050852">
    <property type="term" value="P:T cell receptor signaling pathway"/>
    <property type="evidence" value="ECO:0007669"/>
    <property type="project" value="TreeGrafter"/>
</dbReference>
<evidence type="ECO:0000313" key="10">
    <source>
        <dbReference type="Ensembl" id="ENSSHAP00000036176.1"/>
    </source>
</evidence>
<dbReference type="InterPro" id="IPR003599">
    <property type="entry name" value="Ig_sub"/>
</dbReference>
<evidence type="ECO:0000256" key="2">
    <source>
        <dbReference type="ARBA" id="ARBA00022692"/>
    </source>
</evidence>
<gene>
    <name evidence="10" type="primary">LOC116420735</name>
</gene>
<feature type="transmembrane region" description="Helical" evidence="7">
    <location>
        <begin position="188"/>
        <end position="213"/>
    </location>
</feature>
<sequence length="283" mass="32390">MEIISPSGNFLSSFLIFLFFETYTLASEEFSVIGPTQPIQAQVGGEAALSCHLSPQKNAQDMKVIWSQSLKIVHHYEHGKDEFRDQSPDYQGRTKLMKDSITSGNVILRIWNITASDEGWYKCHFDSDSHQEEANVKLCVSGDGAEQQSLPWLSIFTGIIITNWILSFVFSAVYFLRYKEHGLQKLPWPWEINGILAVISAFEIGLAICYLWVFQRFEGCVYREKSDWMESLIWIIFLVYVVFSAAELGIGLLLFTCLFLLCITTSFHFWVTKKIDETSEAES</sequence>
<dbReference type="Gene3D" id="2.60.40.10">
    <property type="entry name" value="Immunoglobulins"/>
    <property type="match status" value="1"/>
</dbReference>
<reference evidence="10 11" key="1">
    <citation type="journal article" date="2011" name="Proc. Natl. Acad. Sci. U.S.A.">
        <title>Genetic diversity and population structure of the endangered marsupial Sarcophilus harrisii (Tasmanian devil).</title>
        <authorList>
            <person name="Miller W."/>
            <person name="Hayes V.M."/>
            <person name="Ratan A."/>
            <person name="Petersen D.C."/>
            <person name="Wittekindt N.E."/>
            <person name="Miller J."/>
            <person name="Walenz B."/>
            <person name="Knight J."/>
            <person name="Qi J."/>
            <person name="Zhao F."/>
            <person name="Wang Q."/>
            <person name="Bedoya-Reina O.C."/>
            <person name="Katiyar N."/>
            <person name="Tomsho L.P."/>
            <person name="Kasson L.M."/>
            <person name="Hardie R.A."/>
            <person name="Woodbridge P."/>
            <person name="Tindall E.A."/>
            <person name="Bertelsen M.F."/>
            <person name="Dixon D."/>
            <person name="Pyecroft S."/>
            <person name="Helgen K.M."/>
            <person name="Lesk A.M."/>
            <person name="Pringle T.H."/>
            <person name="Patterson N."/>
            <person name="Zhang Y."/>
            <person name="Kreiss A."/>
            <person name="Woods G.M."/>
            <person name="Jones M.E."/>
            <person name="Schuster S.C."/>
        </authorList>
    </citation>
    <scope>NUCLEOTIDE SEQUENCE [LARGE SCALE GENOMIC DNA]</scope>
</reference>
<dbReference type="Ensembl" id="ENSSHAT00000038077.1">
    <property type="protein sequence ID" value="ENSSHAP00000036176.1"/>
    <property type="gene ID" value="ENSSHAG00000027153.1"/>
</dbReference>
<keyword evidence="5" id="KW-1015">Disulfide bond</keyword>
<accession>A0A7N4PEG1</accession>
<feature type="transmembrane region" description="Helical" evidence="7">
    <location>
        <begin position="233"/>
        <end position="263"/>
    </location>
</feature>
<reference evidence="10" key="3">
    <citation type="submission" date="2025-09" db="UniProtKB">
        <authorList>
            <consortium name="Ensembl"/>
        </authorList>
    </citation>
    <scope>IDENTIFICATION</scope>
</reference>
<feature type="transmembrane region" description="Helical" evidence="7">
    <location>
        <begin position="152"/>
        <end position="176"/>
    </location>
</feature>
<evidence type="ECO:0000256" key="1">
    <source>
        <dbReference type="ARBA" id="ARBA00004370"/>
    </source>
</evidence>
<organism evidence="10 11">
    <name type="scientific">Sarcophilus harrisii</name>
    <name type="common">Tasmanian devil</name>
    <name type="synonym">Sarcophilus laniarius</name>
    <dbReference type="NCBI Taxonomy" id="9305"/>
    <lineage>
        <taxon>Eukaryota</taxon>
        <taxon>Metazoa</taxon>
        <taxon>Chordata</taxon>
        <taxon>Craniata</taxon>
        <taxon>Vertebrata</taxon>
        <taxon>Euteleostomi</taxon>
        <taxon>Mammalia</taxon>
        <taxon>Metatheria</taxon>
        <taxon>Dasyuromorphia</taxon>
        <taxon>Dasyuridae</taxon>
        <taxon>Sarcophilus</taxon>
    </lineage>
</organism>
<dbReference type="GO" id="GO:0005102">
    <property type="term" value="F:signaling receptor binding"/>
    <property type="evidence" value="ECO:0007669"/>
    <property type="project" value="TreeGrafter"/>
</dbReference>
<feature type="chain" id="PRO_5029581436" description="Ig-like domain-containing protein" evidence="8">
    <location>
        <begin position="27"/>
        <end position="283"/>
    </location>
</feature>
<evidence type="ECO:0000256" key="3">
    <source>
        <dbReference type="ARBA" id="ARBA00022989"/>
    </source>
</evidence>
<keyword evidence="4 7" id="KW-0472">Membrane</keyword>
<keyword evidence="3 7" id="KW-1133">Transmembrane helix</keyword>
<evidence type="ECO:0000256" key="7">
    <source>
        <dbReference type="SAM" id="Phobius"/>
    </source>
</evidence>
<evidence type="ECO:0000256" key="6">
    <source>
        <dbReference type="ARBA" id="ARBA00023319"/>
    </source>
</evidence>
<dbReference type="FunFam" id="2.60.40.10:FF:000183">
    <property type="entry name" value="Myelin-oligodendrocyte glycoprotein"/>
    <property type="match status" value="1"/>
</dbReference>
<keyword evidence="11" id="KW-1185">Reference proteome</keyword>
<dbReference type="PROSITE" id="PS50835">
    <property type="entry name" value="IG_LIKE"/>
    <property type="match status" value="1"/>
</dbReference>
<evidence type="ECO:0000259" key="9">
    <source>
        <dbReference type="PROSITE" id="PS50835"/>
    </source>
</evidence>
<dbReference type="SMART" id="SM00406">
    <property type="entry name" value="IGv"/>
    <property type="match status" value="1"/>
</dbReference>
<dbReference type="InParanoid" id="A0A7N4PEG1"/>
<keyword evidence="2 7" id="KW-0812">Transmembrane</keyword>
<dbReference type="RefSeq" id="XP_031803307.1">
    <property type="nucleotide sequence ID" value="XM_031947447.1"/>
</dbReference>
<feature type="signal peptide" evidence="8">
    <location>
        <begin position="1"/>
        <end position="26"/>
    </location>
</feature>
<dbReference type="GO" id="GO:0001817">
    <property type="term" value="P:regulation of cytokine production"/>
    <property type="evidence" value="ECO:0007669"/>
    <property type="project" value="TreeGrafter"/>
</dbReference>
<dbReference type="InterPro" id="IPR013106">
    <property type="entry name" value="Ig_V-set"/>
</dbReference>
<keyword evidence="8" id="KW-0732">Signal</keyword>
<proteinExistence type="predicted"/>
<dbReference type="GO" id="GO:0009897">
    <property type="term" value="C:external side of plasma membrane"/>
    <property type="evidence" value="ECO:0007669"/>
    <property type="project" value="TreeGrafter"/>
</dbReference>
<evidence type="ECO:0000256" key="4">
    <source>
        <dbReference type="ARBA" id="ARBA00023136"/>
    </source>
</evidence>
<dbReference type="InterPro" id="IPR050504">
    <property type="entry name" value="IgSF_BTN/MOG"/>
</dbReference>
<keyword evidence="6" id="KW-0393">Immunoglobulin domain</keyword>
<dbReference type="InterPro" id="IPR013783">
    <property type="entry name" value="Ig-like_fold"/>
</dbReference>
<evidence type="ECO:0000256" key="8">
    <source>
        <dbReference type="SAM" id="SignalP"/>
    </source>
</evidence>
<dbReference type="InterPro" id="IPR036179">
    <property type="entry name" value="Ig-like_dom_sf"/>
</dbReference>
<reference evidence="10" key="2">
    <citation type="submission" date="2025-08" db="UniProtKB">
        <authorList>
            <consortium name="Ensembl"/>
        </authorList>
    </citation>
    <scope>IDENTIFICATION</scope>
</reference>
<protein>
    <recommendedName>
        <fullName evidence="9">Ig-like domain-containing protein</fullName>
    </recommendedName>
</protein>
<evidence type="ECO:0000313" key="11">
    <source>
        <dbReference type="Proteomes" id="UP000007648"/>
    </source>
</evidence>
<name>A0A7N4PEG1_SARHA</name>
<dbReference type="SUPFAM" id="SSF48726">
    <property type="entry name" value="Immunoglobulin"/>
    <property type="match status" value="1"/>
</dbReference>
<dbReference type="AlphaFoldDB" id="A0A7N4PEG1"/>
<comment type="subcellular location">
    <subcellularLocation>
        <location evidence="1">Membrane</location>
    </subcellularLocation>
</comment>
<dbReference type="GeneID" id="116420735"/>
<dbReference type="CDD" id="cd05713">
    <property type="entry name" value="IgV_MOG_like"/>
    <property type="match status" value="1"/>
</dbReference>
<dbReference type="SMART" id="SM00409">
    <property type="entry name" value="IG"/>
    <property type="match status" value="1"/>
</dbReference>
<dbReference type="GeneTree" id="ENSGT00940000153527"/>
<evidence type="ECO:0000256" key="5">
    <source>
        <dbReference type="ARBA" id="ARBA00023157"/>
    </source>
</evidence>